<reference evidence="4 5" key="1">
    <citation type="submission" date="2017-01" db="EMBL/GenBank/DDBJ databases">
        <title>The cable genome- insights into the physiology and evolution of filamentous bacteria capable of sulfide oxidation via long distance electron transfer.</title>
        <authorList>
            <person name="Schreiber L."/>
            <person name="Bjerg J.T."/>
            <person name="Boggild A."/>
            <person name="Van De Vossenberg J."/>
            <person name="Meysman F."/>
            <person name="Nielsen L.P."/>
            <person name="Schramm A."/>
            <person name="Kjeldsen K.U."/>
        </authorList>
    </citation>
    <scope>NUCLEOTIDE SEQUENCE [LARGE SCALE GENOMIC DNA]</scope>
    <source>
        <strain evidence="4">MCF</strain>
    </source>
</reference>
<accession>A0A3S3U5Y0</accession>
<dbReference type="PANTHER" id="PTHR30570">
    <property type="entry name" value="PERIPLASMIC PHOSPHATE BINDING COMPONENT OF PHOSPHATE ABC TRANSPORTER"/>
    <property type="match status" value="1"/>
</dbReference>
<dbReference type="GO" id="GO:0016020">
    <property type="term" value="C:membrane"/>
    <property type="evidence" value="ECO:0007669"/>
    <property type="project" value="UniProtKB-UniRule"/>
</dbReference>
<keyword evidence="5" id="KW-1185">Reference proteome</keyword>
<dbReference type="AlphaFoldDB" id="A0A3S3U5Y0"/>
<evidence type="ECO:0000256" key="2">
    <source>
        <dbReference type="PROSITE-ProRule" id="PRU00473"/>
    </source>
</evidence>
<keyword evidence="2" id="KW-0472">Membrane</keyword>
<dbReference type="Pfam" id="PF00691">
    <property type="entry name" value="OmpA"/>
    <property type="match status" value="1"/>
</dbReference>
<sequence>MQQNGTISTGRKNRRVVTTALTFLLTLCCVQTTLGQSKKTILRLHGSNTIGARLAPDLAEAFLKKMGAASVHRDEVVPTVEVNVEGKFPAENITRVIEIKAHGSSTGFKDLKAGTCDIAMASRRVKDKEVESLAKFGDMRSAACEHILALDGVAIIVNAANTIRPRMKAETLARIFTGEIRNWSEVGGKDGAITIHARDENSGTHDTFKSLILGKKKKLVASAKRWDSNEKLSDAVNAHMNAIGYCGLPYVKFNKVLSISDEGTAIKPTVFTVATEDYPVSRRLHLYIPALSDNPYSQQFVAFAQGEEGQKYVRKNHFVDLTITASEHKVEVTGLNHNFQKLYKYLNTVRGAKKLSVTFRFKGDTMQLDNRGLRDLDRLMNFLVENRAGETILVGFSDSEGPLEENYQESCRRAEAVKEEFEAMGLPIRDVLCVGQELPIASNSTASGREKNRRVEVWIK</sequence>
<evidence type="ECO:0000313" key="5">
    <source>
        <dbReference type="Proteomes" id="UP000287853"/>
    </source>
</evidence>
<dbReference type="Gene3D" id="3.30.1330.60">
    <property type="entry name" value="OmpA-like domain"/>
    <property type="match status" value="1"/>
</dbReference>
<comment type="caution">
    <text evidence="4">The sequence shown here is derived from an EMBL/GenBank/DDBJ whole genome shotgun (WGS) entry which is preliminary data.</text>
</comment>
<evidence type="ECO:0000256" key="1">
    <source>
        <dbReference type="ARBA" id="ARBA00022729"/>
    </source>
</evidence>
<protein>
    <submittedName>
        <fullName evidence="4">Phosphate ABC transporter substrate-binding protein, PhoT family</fullName>
    </submittedName>
</protein>
<dbReference type="CDD" id="cd07185">
    <property type="entry name" value="OmpA_C-like"/>
    <property type="match status" value="1"/>
</dbReference>
<organism evidence="4 5">
    <name type="scientific">Candidatus Electrothrix aarhusensis</name>
    <dbReference type="NCBI Taxonomy" id="1859131"/>
    <lineage>
        <taxon>Bacteria</taxon>
        <taxon>Pseudomonadati</taxon>
        <taxon>Thermodesulfobacteriota</taxon>
        <taxon>Desulfobulbia</taxon>
        <taxon>Desulfobulbales</taxon>
        <taxon>Desulfobulbaceae</taxon>
        <taxon>Candidatus Electrothrix</taxon>
    </lineage>
</organism>
<dbReference type="Proteomes" id="UP000287853">
    <property type="component" value="Unassembled WGS sequence"/>
</dbReference>
<dbReference type="InterPro" id="IPR036737">
    <property type="entry name" value="OmpA-like_sf"/>
</dbReference>
<gene>
    <name evidence="4" type="ORF">H206_03704</name>
</gene>
<dbReference type="InterPro" id="IPR006665">
    <property type="entry name" value="OmpA-like"/>
</dbReference>
<name>A0A3S3U5Y0_9BACT</name>
<dbReference type="InterPro" id="IPR024370">
    <property type="entry name" value="PBP_domain"/>
</dbReference>
<dbReference type="EMBL" id="MTKO01000141">
    <property type="protein sequence ID" value="RWX42852.1"/>
    <property type="molecule type" value="Genomic_DNA"/>
</dbReference>
<dbReference type="PROSITE" id="PS51123">
    <property type="entry name" value="OMPA_2"/>
    <property type="match status" value="1"/>
</dbReference>
<dbReference type="InterPro" id="IPR050811">
    <property type="entry name" value="Phosphate_ABC_transporter"/>
</dbReference>
<evidence type="ECO:0000313" key="4">
    <source>
        <dbReference type="EMBL" id="RWX42852.1"/>
    </source>
</evidence>
<proteinExistence type="predicted"/>
<dbReference type="SUPFAM" id="SSF53850">
    <property type="entry name" value="Periplasmic binding protein-like II"/>
    <property type="match status" value="1"/>
</dbReference>
<dbReference type="SUPFAM" id="SSF103088">
    <property type="entry name" value="OmpA-like"/>
    <property type="match status" value="1"/>
</dbReference>
<dbReference type="Pfam" id="PF12849">
    <property type="entry name" value="PBP_like_2"/>
    <property type="match status" value="1"/>
</dbReference>
<dbReference type="CDD" id="cd13653">
    <property type="entry name" value="PBP2_phosphate_like_1"/>
    <property type="match status" value="1"/>
</dbReference>
<dbReference type="Gene3D" id="3.40.190.10">
    <property type="entry name" value="Periplasmic binding protein-like II"/>
    <property type="match status" value="2"/>
</dbReference>
<feature type="domain" description="OmpA-like" evidence="3">
    <location>
        <begin position="348"/>
        <end position="460"/>
    </location>
</feature>
<dbReference type="PANTHER" id="PTHR30570:SF1">
    <property type="entry name" value="PHOSPHATE-BINDING PROTEIN PSTS"/>
    <property type="match status" value="1"/>
</dbReference>
<evidence type="ECO:0000259" key="3">
    <source>
        <dbReference type="PROSITE" id="PS51123"/>
    </source>
</evidence>
<keyword evidence="1" id="KW-0732">Signal</keyword>